<name>A0ABD2VBK9_9SOLN</name>
<dbReference type="Proteomes" id="UP001627284">
    <property type="component" value="Unassembled WGS sequence"/>
</dbReference>
<feature type="non-terminal residue" evidence="3">
    <location>
        <position position="1"/>
    </location>
</feature>
<feature type="repeat" description="PPR" evidence="2">
    <location>
        <begin position="323"/>
        <end position="357"/>
    </location>
</feature>
<dbReference type="AlphaFoldDB" id="A0ABD2VBK9"/>
<reference evidence="3 4" key="1">
    <citation type="submission" date="2024-05" db="EMBL/GenBank/DDBJ databases">
        <title>De novo assembly of an allotetraploid wild potato.</title>
        <authorList>
            <person name="Hosaka A.J."/>
        </authorList>
    </citation>
    <scope>NUCLEOTIDE SEQUENCE [LARGE SCALE GENOMIC DNA]</scope>
    <source>
        <tissue evidence="3">Young leaves</tissue>
    </source>
</reference>
<dbReference type="EMBL" id="JBJKTR010000002">
    <property type="protein sequence ID" value="KAL3378562.1"/>
    <property type="molecule type" value="Genomic_DNA"/>
</dbReference>
<keyword evidence="4" id="KW-1185">Reference proteome</keyword>
<proteinExistence type="predicted"/>
<dbReference type="Pfam" id="PF01535">
    <property type="entry name" value="PPR"/>
    <property type="match status" value="1"/>
</dbReference>
<sequence>ELIPSEFSLLIPKTLPKSSLFIPKKPAETLFSFDQLSNRNLPRRMRNQQRWLLLLLRHHSLAQPHISRHLINQSPFQVNRSVSSIASSTIYSRASHMLPYQSLTVRSFSTSELAVEPKDSDQIAVLTGIFSKPNRSNEEIKLDLVSNNVTVTHDLVIRALRSFNTAPDAARKFFNWVKENESDRLSSKVYNYMLGILGSNGFVKEFWIMVEIMKSKGYGVSRGTFNRAIERFEKEKLSGNLEKLKKLYSSELANNSSEEVCSRVCKLIRGNVWGDDVEKQLRESKFEFSSELISMVLEKLECETNKALIYFRWIEESGLFKHNEQTFNAIARVLGREEFCEKFWKLVDEMRTAGFEMEKETYIRVLDNFVKRKMIKDAAELYEFAMVGINKPSSEDCTFLLKKIVVSKELDLELFSKVLRVFTESGNSLTSANLDAILKSLTSVDRFGECNKILKAMGDAGFTPSHNQQRKIAFNLGSGGKDKESNEFMNYIESTVSTPNSKTWTSLIEGYCEAGDLAKASEAFEMMIEKEGSSHAGYALELLVSLHCRKRRAIHAFNLVEKMVNEKELHVWHTTYKFLIGKLLAQRGFEEALDVLHLMKSQDYPPFLDPFIKYLSKTGSADDALEFTAAVTLKKLPSTSVFLNLFEAYFKAGRRSEAQDFLAICPRYIRNHADVLNLFCSKKPQKATATIPVTA</sequence>
<protein>
    <recommendedName>
        <fullName evidence="5">Pentatricopeptide repeat-containing protein</fullName>
    </recommendedName>
</protein>
<dbReference type="PANTHER" id="PTHR47003">
    <property type="entry name" value="OS01G0970900 PROTEIN"/>
    <property type="match status" value="1"/>
</dbReference>
<feature type="repeat" description="PPR" evidence="2">
    <location>
        <begin position="500"/>
        <end position="534"/>
    </location>
</feature>
<comment type="caution">
    <text evidence="3">The sequence shown here is derived from an EMBL/GenBank/DDBJ whole genome shotgun (WGS) entry which is preliminary data.</text>
</comment>
<gene>
    <name evidence="3" type="ORF">AABB24_004471</name>
</gene>
<dbReference type="InterPro" id="IPR044578">
    <property type="entry name" value="BIR6-like"/>
</dbReference>
<dbReference type="InterPro" id="IPR002885">
    <property type="entry name" value="PPR_rpt"/>
</dbReference>
<evidence type="ECO:0000256" key="1">
    <source>
        <dbReference type="ARBA" id="ARBA00022737"/>
    </source>
</evidence>
<evidence type="ECO:0000313" key="4">
    <source>
        <dbReference type="Proteomes" id="UP001627284"/>
    </source>
</evidence>
<dbReference type="NCBIfam" id="TIGR00756">
    <property type="entry name" value="PPR"/>
    <property type="match status" value="1"/>
</dbReference>
<accession>A0ABD2VBK9</accession>
<keyword evidence="1" id="KW-0677">Repeat</keyword>
<dbReference type="Pfam" id="PF12854">
    <property type="entry name" value="PPR_1"/>
    <property type="match status" value="1"/>
</dbReference>
<evidence type="ECO:0008006" key="5">
    <source>
        <dbReference type="Google" id="ProtNLM"/>
    </source>
</evidence>
<dbReference type="InterPro" id="IPR011990">
    <property type="entry name" value="TPR-like_helical_dom_sf"/>
</dbReference>
<evidence type="ECO:0000313" key="3">
    <source>
        <dbReference type="EMBL" id="KAL3378562.1"/>
    </source>
</evidence>
<evidence type="ECO:0000256" key="2">
    <source>
        <dbReference type="PROSITE-ProRule" id="PRU00708"/>
    </source>
</evidence>
<dbReference type="PANTHER" id="PTHR47003:SF3">
    <property type="entry name" value="SMALL RIBOSOMAL SUBUNIT PROTEIN MS81 (RPPR8)"/>
    <property type="match status" value="1"/>
</dbReference>
<organism evidence="3 4">
    <name type="scientific">Solanum stoloniferum</name>
    <dbReference type="NCBI Taxonomy" id="62892"/>
    <lineage>
        <taxon>Eukaryota</taxon>
        <taxon>Viridiplantae</taxon>
        <taxon>Streptophyta</taxon>
        <taxon>Embryophyta</taxon>
        <taxon>Tracheophyta</taxon>
        <taxon>Spermatophyta</taxon>
        <taxon>Magnoliopsida</taxon>
        <taxon>eudicotyledons</taxon>
        <taxon>Gunneridae</taxon>
        <taxon>Pentapetalae</taxon>
        <taxon>asterids</taxon>
        <taxon>lamiids</taxon>
        <taxon>Solanales</taxon>
        <taxon>Solanaceae</taxon>
        <taxon>Solanoideae</taxon>
        <taxon>Solaneae</taxon>
        <taxon>Solanum</taxon>
    </lineage>
</organism>
<dbReference type="Gene3D" id="1.25.40.10">
    <property type="entry name" value="Tetratricopeptide repeat domain"/>
    <property type="match status" value="4"/>
</dbReference>
<dbReference type="PROSITE" id="PS51375">
    <property type="entry name" value="PPR"/>
    <property type="match status" value="2"/>
</dbReference>